<dbReference type="GO" id="GO:0005576">
    <property type="term" value="C:extracellular region"/>
    <property type="evidence" value="ECO:0007669"/>
    <property type="project" value="InterPro"/>
</dbReference>
<evidence type="ECO:0000256" key="2">
    <source>
        <dbReference type="ARBA" id="ARBA00022723"/>
    </source>
</evidence>
<feature type="binding site" evidence="6">
    <location>
        <position position="150"/>
    </location>
    <ligand>
        <name>Zn(2+)</name>
        <dbReference type="ChEBI" id="CHEBI:29105"/>
        <note>catalytic</note>
    </ligand>
</feature>
<dbReference type="GO" id="GO:0008270">
    <property type="term" value="F:zinc ion binding"/>
    <property type="evidence" value="ECO:0007669"/>
    <property type="project" value="UniProtKB-UniRule"/>
</dbReference>
<comment type="cofactor">
    <cofactor evidence="6 7">
        <name>Zn(2+)</name>
        <dbReference type="ChEBI" id="CHEBI:29105"/>
    </cofactor>
    <text evidence="6 7">Binds 1 zinc ion per subunit.</text>
</comment>
<dbReference type="Pfam" id="PF01400">
    <property type="entry name" value="Astacin"/>
    <property type="match status" value="1"/>
</dbReference>
<dbReference type="InterPro" id="IPR024079">
    <property type="entry name" value="MetalloPept_cat_dom_sf"/>
</dbReference>
<evidence type="ECO:0000259" key="8">
    <source>
        <dbReference type="PROSITE" id="PS50940"/>
    </source>
</evidence>
<dbReference type="Gene3D" id="2.170.140.10">
    <property type="entry name" value="Chitin binding domain"/>
    <property type="match status" value="1"/>
</dbReference>
<feature type="disulfide bond" evidence="6">
    <location>
        <begin position="97"/>
        <end position="252"/>
    </location>
</feature>
<dbReference type="EC" id="3.4.24.-" evidence="7"/>
<dbReference type="Proteomes" id="UP001286313">
    <property type="component" value="Unassembled WGS sequence"/>
</dbReference>
<dbReference type="SMART" id="SM00494">
    <property type="entry name" value="ChtBD2"/>
    <property type="match status" value="1"/>
</dbReference>
<feature type="binding site" evidence="6">
    <location>
        <position position="156"/>
    </location>
    <ligand>
        <name>Zn(2+)</name>
        <dbReference type="ChEBI" id="CHEBI:29105"/>
        <note>catalytic</note>
    </ligand>
</feature>
<comment type="caution">
    <text evidence="6">Lacks conserved residue(s) required for the propagation of feature annotation.</text>
</comment>
<gene>
    <name evidence="10" type="ORF">Pcinc_039507</name>
</gene>
<dbReference type="InterPro" id="IPR001506">
    <property type="entry name" value="Peptidase_M12A"/>
</dbReference>
<keyword evidence="5 6" id="KW-0482">Metalloprotease</keyword>
<dbReference type="PANTHER" id="PTHR10127:SF780">
    <property type="entry name" value="METALLOENDOPEPTIDASE"/>
    <property type="match status" value="1"/>
</dbReference>
<dbReference type="Pfam" id="PF01607">
    <property type="entry name" value="CBM_14"/>
    <property type="match status" value="1"/>
</dbReference>
<evidence type="ECO:0000256" key="6">
    <source>
        <dbReference type="PROSITE-ProRule" id="PRU01211"/>
    </source>
</evidence>
<organism evidence="10 11">
    <name type="scientific">Petrolisthes cinctipes</name>
    <name type="common">Flat porcelain crab</name>
    <dbReference type="NCBI Taxonomy" id="88211"/>
    <lineage>
        <taxon>Eukaryota</taxon>
        <taxon>Metazoa</taxon>
        <taxon>Ecdysozoa</taxon>
        <taxon>Arthropoda</taxon>
        <taxon>Crustacea</taxon>
        <taxon>Multicrustacea</taxon>
        <taxon>Malacostraca</taxon>
        <taxon>Eumalacostraca</taxon>
        <taxon>Eucarida</taxon>
        <taxon>Decapoda</taxon>
        <taxon>Pleocyemata</taxon>
        <taxon>Anomura</taxon>
        <taxon>Galatheoidea</taxon>
        <taxon>Porcellanidae</taxon>
        <taxon>Petrolisthes</taxon>
    </lineage>
</organism>
<proteinExistence type="predicted"/>
<name>A0AAE1EKI4_PETCI</name>
<evidence type="ECO:0000256" key="3">
    <source>
        <dbReference type="ARBA" id="ARBA00022801"/>
    </source>
</evidence>
<dbReference type="GO" id="GO:0006508">
    <property type="term" value="P:proteolysis"/>
    <property type="evidence" value="ECO:0007669"/>
    <property type="project" value="UniProtKB-KW"/>
</dbReference>
<dbReference type="GO" id="GO:0004222">
    <property type="term" value="F:metalloendopeptidase activity"/>
    <property type="evidence" value="ECO:0007669"/>
    <property type="project" value="UniProtKB-UniRule"/>
</dbReference>
<protein>
    <recommendedName>
        <fullName evidence="7">Metalloendopeptidase</fullName>
        <ecNumber evidence="7">3.4.24.-</ecNumber>
    </recommendedName>
</protein>
<evidence type="ECO:0000256" key="7">
    <source>
        <dbReference type="RuleBase" id="RU361183"/>
    </source>
</evidence>
<accession>A0AAE1EKI4</accession>
<dbReference type="SMART" id="SM00235">
    <property type="entry name" value="ZnMc"/>
    <property type="match status" value="1"/>
</dbReference>
<keyword evidence="3 6" id="KW-0378">Hydrolase</keyword>
<feature type="binding site" evidence="6">
    <location>
        <position position="146"/>
    </location>
    <ligand>
        <name>Zn(2+)</name>
        <dbReference type="ChEBI" id="CHEBI:29105"/>
        <note>catalytic</note>
    </ligand>
</feature>
<evidence type="ECO:0000259" key="9">
    <source>
        <dbReference type="PROSITE" id="PS51864"/>
    </source>
</evidence>
<keyword evidence="6" id="KW-1015">Disulfide bond</keyword>
<keyword evidence="4 6" id="KW-0862">Zinc</keyword>
<evidence type="ECO:0000256" key="5">
    <source>
        <dbReference type="ARBA" id="ARBA00023049"/>
    </source>
</evidence>
<dbReference type="SUPFAM" id="SSF55486">
    <property type="entry name" value="Metalloproteases ('zincins'), catalytic domain"/>
    <property type="match status" value="1"/>
</dbReference>
<comment type="caution">
    <text evidence="10">The sequence shown here is derived from an EMBL/GenBank/DDBJ whole genome shotgun (WGS) entry which is preliminary data.</text>
</comment>
<evidence type="ECO:0000256" key="4">
    <source>
        <dbReference type="ARBA" id="ARBA00022833"/>
    </source>
</evidence>
<feature type="domain" description="Peptidase M12A" evidence="9">
    <location>
        <begin position="53"/>
        <end position="253"/>
    </location>
</feature>
<keyword evidence="11" id="KW-1185">Reference proteome</keyword>
<reference evidence="10" key="1">
    <citation type="submission" date="2023-10" db="EMBL/GenBank/DDBJ databases">
        <title>Genome assemblies of two species of porcelain crab, Petrolisthes cinctipes and Petrolisthes manimaculis (Anomura: Porcellanidae).</title>
        <authorList>
            <person name="Angst P."/>
        </authorList>
    </citation>
    <scope>NUCLEOTIDE SEQUENCE</scope>
    <source>
        <strain evidence="10">PB745_01</strain>
        <tissue evidence="10">Gill</tissue>
    </source>
</reference>
<dbReference type="PRINTS" id="PR00480">
    <property type="entry name" value="ASTACIN"/>
</dbReference>
<dbReference type="InterPro" id="IPR006026">
    <property type="entry name" value="Peptidase_Metallo"/>
</dbReference>
<evidence type="ECO:0000256" key="1">
    <source>
        <dbReference type="ARBA" id="ARBA00022670"/>
    </source>
</evidence>
<dbReference type="Gene3D" id="3.40.390.10">
    <property type="entry name" value="Collagenase (Catalytic Domain)"/>
    <property type="match status" value="1"/>
</dbReference>
<dbReference type="InterPro" id="IPR002557">
    <property type="entry name" value="Chitin-bd_dom"/>
</dbReference>
<sequence>MLIPHNNEIFYPLQTAPPNPPPPPGSKNIIANDEKAFYQEADILPDRYRNTRIPLRDNQRLWDGGNLGYILDYDYETEGYVTDIIQAAITEINHVDCVYITPAMNTTEDYVLVKLSDDYSSHLGRQGGAQILTVDARYIDFGSVIHELMHALGFGHEHNRQDRDQYVTVDFTNIREEARQYFTKYTSESGFTADNLDYDYTSIMHATNIYDPTININPSKPVIWRNDGGTELGQRYMLTDLDKQQLRSTYSCGICSLPENNALLFRYPGDCTKFIQCASLNAFVMECPGGLHFSESHRYCDYPNIANCTSL</sequence>
<feature type="active site" evidence="6">
    <location>
        <position position="147"/>
    </location>
</feature>
<keyword evidence="2 6" id="KW-0479">Metal-binding</keyword>
<dbReference type="PROSITE" id="PS50940">
    <property type="entry name" value="CHIT_BIND_II"/>
    <property type="match status" value="1"/>
</dbReference>
<evidence type="ECO:0000313" key="10">
    <source>
        <dbReference type="EMBL" id="KAK3853980.1"/>
    </source>
</evidence>
<dbReference type="AlphaFoldDB" id="A0AAE1EKI4"/>
<dbReference type="InterPro" id="IPR036508">
    <property type="entry name" value="Chitin-bd_dom_sf"/>
</dbReference>
<evidence type="ECO:0000313" key="11">
    <source>
        <dbReference type="Proteomes" id="UP001286313"/>
    </source>
</evidence>
<dbReference type="EMBL" id="JAWQEG010006750">
    <property type="protein sequence ID" value="KAK3853980.1"/>
    <property type="molecule type" value="Genomic_DNA"/>
</dbReference>
<dbReference type="PANTHER" id="PTHR10127">
    <property type="entry name" value="DISCOIDIN, CUB, EGF, LAMININ , AND ZINC METALLOPROTEASE DOMAIN CONTAINING"/>
    <property type="match status" value="1"/>
</dbReference>
<keyword evidence="1 6" id="KW-0645">Protease</keyword>
<dbReference type="SUPFAM" id="SSF57625">
    <property type="entry name" value="Invertebrate chitin-binding proteins"/>
    <property type="match status" value="1"/>
</dbReference>
<dbReference type="PROSITE" id="PS51864">
    <property type="entry name" value="ASTACIN"/>
    <property type="match status" value="1"/>
</dbReference>
<dbReference type="GO" id="GO:0008061">
    <property type="term" value="F:chitin binding"/>
    <property type="evidence" value="ECO:0007669"/>
    <property type="project" value="InterPro"/>
</dbReference>
<feature type="domain" description="Chitin-binding type-2" evidence="8">
    <location>
        <begin position="252"/>
        <end position="310"/>
    </location>
</feature>